<dbReference type="Gene3D" id="3.30.470.20">
    <property type="entry name" value="ATP-grasp fold, B domain"/>
    <property type="match status" value="1"/>
</dbReference>
<evidence type="ECO:0008006" key="4">
    <source>
        <dbReference type="Google" id="ProtNLM"/>
    </source>
</evidence>
<dbReference type="AlphaFoldDB" id="A0A9D3PZZ8"/>
<dbReference type="PANTHER" id="PTHR46810:SF1">
    <property type="entry name" value="INACTIVE POLYGLYCYLASE TTLL10"/>
    <property type="match status" value="1"/>
</dbReference>
<sequence length="828" mass="92362">MSSESRKEPSSQREAGEQGTQEVPDCRGIQSGSEKNQEMTENSGCDAAAPGNAEDVTSDLNQVRDEKQEVEESEVAEENHSPLEEEGSQLIQANAGGPVLVGRSLDERYLRGLRRRSPLRVPRGELLLQMCDRDQRPDDPRGPGPFFFIGGGNGAGIVASYCESLGWQRIYDKTREDYKLKWCETKSKSAYYNFREGEQLLYQIPNNKVLTTKIGLLCSLREYDRVSSKVDHSRGLRKLKMEEFFPVTYRMDIKKEKDAFFAQHKAMKGDRTEAWICKPTGLNQGRGIFLLRTEEEISAFQTRLQISEDSLSSRKLPFRLPQARIVQRYLQNPLLLKGRKFDVRSYFLIACTTPYMVFFRHGYVRLTCDLYDPNSNNLTSHLTNQYMQKKNPLYSVLKEETVWSMERFNAYVNEQFREAKGLPQDWVLGAFAKRMQAVIVQCFLAVKAKLERKLGLFDLIGCDFMIDEDFKVWLLEMNSNPALHTNCQVLKDVVPGTVTEALDLTLEIFHKCRSGLKLLPLVSQRDFVLLYGGHSTPTYRSRTAGPLRTAHHKGSGTPRPATKTPKAISVAGAVERSGGRTTLVTPATLAVQNTPRQPPMTVETPRTRTTEMPRDSSGETPSDTNAERSRASNAETPGAVNGEDHSSTNAESPGNTNGETTSSTNAETPSNTSGETPRDSNGETTSSTNGETPSSTNTETPTATNAETPRSLVVRVADIKSRLLHPRPTLSRVEPCVSKRTSEQPSDPSELHTPAPSYRVRASIRSQSTPTVTSESRVFVYRPKSKEQCVNFKQKPTQSSHSSQEETSPPAGVSINGSCNEEEGDKKE</sequence>
<dbReference type="PANTHER" id="PTHR46810">
    <property type="entry name" value="INACTIVE POLYGLYCYLASE TTLL10"/>
    <property type="match status" value="1"/>
</dbReference>
<organism evidence="2 3">
    <name type="scientific">Megalops atlanticus</name>
    <name type="common">Tarpon</name>
    <name type="synonym">Clupea gigantea</name>
    <dbReference type="NCBI Taxonomy" id="7932"/>
    <lineage>
        <taxon>Eukaryota</taxon>
        <taxon>Metazoa</taxon>
        <taxon>Chordata</taxon>
        <taxon>Craniata</taxon>
        <taxon>Vertebrata</taxon>
        <taxon>Euteleostomi</taxon>
        <taxon>Actinopterygii</taxon>
        <taxon>Neopterygii</taxon>
        <taxon>Teleostei</taxon>
        <taxon>Elopiformes</taxon>
        <taxon>Megalopidae</taxon>
        <taxon>Megalops</taxon>
    </lineage>
</organism>
<dbReference type="EMBL" id="JAFDVH010000008">
    <property type="protein sequence ID" value="KAG7472744.1"/>
    <property type="molecule type" value="Genomic_DNA"/>
</dbReference>
<dbReference type="PROSITE" id="PS51221">
    <property type="entry name" value="TTL"/>
    <property type="match status" value="1"/>
</dbReference>
<reference evidence="2" key="1">
    <citation type="submission" date="2021-01" db="EMBL/GenBank/DDBJ databases">
        <authorList>
            <person name="Zahm M."/>
            <person name="Roques C."/>
            <person name="Cabau C."/>
            <person name="Klopp C."/>
            <person name="Donnadieu C."/>
            <person name="Jouanno E."/>
            <person name="Lampietro C."/>
            <person name="Louis A."/>
            <person name="Herpin A."/>
            <person name="Echchiki A."/>
            <person name="Berthelot C."/>
            <person name="Parey E."/>
            <person name="Roest-Crollius H."/>
            <person name="Braasch I."/>
            <person name="Postlethwait J."/>
            <person name="Bobe J."/>
            <person name="Montfort J."/>
            <person name="Bouchez O."/>
            <person name="Begum T."/>
            <person name="Mejri S."/>
            <person name="Adams A."/>
            <person name="Chen W.-J."/>
            <person name="Guiguen Y."/>
        </authorList>
    </citation>
    <scope>NUCLEOTIDE SEQUENCE</scope>
    <source>
        <strain evidence="2">YG-15Mar2019-1</strain>
        <tissue evidence="2">Brain</tissue>
    </source>
</reference>
<feature type="compositionally biased region" description="Low complexity" evidence="1">
    <location>
        <begin position="682"/>
        <end position="708"/>
    </location>
</feature>
<feature type="compositionally biased region" description="Basic and acidic residues" evidence="1">
    <location>
        <begin position="1"/>
        <end position="16"/>
    </location>
</feature>
<keyword evidence="3" id="KW-1185">Reference proteome</keyword>
<feature type="compositionally biased region" description="Low complexity" evidence="1">
    <location>
        <begin position="654"/>
        <end position="668"/>
    </location>
</feature>
<proteinExistence type="predicted"/>
<feature type="region of interest" description="Disordered" evidence="1">
    <location>
        <begin position="539"/>
        <end position="828"/>
    </location>
</feature>
<feature type="region of interest" description="Disordered" evidence="1">
    <location>
        <begin position="1"/>
        <end position="95"/>
    </location>
</feature>
<evidence type="ECO:0000313" key="3">
    <source>
        <dbReference type="Proteomes" id="UP001046870"/>
    </source>
</evidence>
<evidence type="ECO:0000313" key="2">
    <source>
        <dbReference type="EMBL" id="KAG7472744.1"/>
    </source>
</evidence>
<feature type="compositionally biased region" description="Low complexity" evidence="1">
    <location>
        <begin position="796"/>
        <end position="809"/>
    </location>
</feature>
<dbReference type="GO" id="GO:0070737">
    <property type="term" value="F:protein-glycine ligase activity, elongating"/>
    <property type="evidence" value="ECO:0007669"/>
    <property type="project" value="TreeGrafter"/>
</dbReference>
<dbReference type="Pfam" id="PF03133">
    <property type="entry name" value="TTL"/>
    <property type="match status" value="1"/>
</dbReference>
<feature type="compositionally biased region" description="Basic and acidic residues" evidence="1">
    <location>
        <begin position="605"/>
        <end position="617"/>
    </location>
</feature>
<dbReference type="InterPro" id="IPR027752">
    <property type="entry name" value="TTLL10"/>
</dbReference>
<feature type="compositionally biased region" description="Polar residues" evidence="1">
    <location>
        <begin position="764"/>
        <end position="776"/>
    </location>
</feature>
<dbReference type="OrthoDB" id="202825at2759"/>
<comment type="caution">
    <text evidence="2">The sequence shown here is derived from an EMBL/GenBank/DDBJ whole genome shotgun (WGS) entry which is preliminary data.</text>
</comment>
<name>A0A9D3PZZ8_MEGAT</name>
<accession>A0A9D3PZZ8</accession>
<feature type="compositionally biased region" description="Polar residues" evidence="1">
    <location>
        <begin position="30"/>
        <end position="43"/>
    </location>
</feature>
<dbReference type="Proteomes" id="UP001046870">
    <property type="component" value="Chromosome 8"/>
</dbReference>
<feature type="compositionally biased region" description="Polar residues" evidence="1">
    <location>
        <begin position="579"/>
        <end position="595"/>
    </location>
</feature>
<gene>
    <name evidence="2" type="ORF">MATL_G00112150</name>
</gene>
<dbReference type="SUPFAM" id="SSF56059">
    <property type="entry name" value="Glutathione synthetase ATP-binding domain-like"/>
    <property type="match status" value="1"/>
</dbReference>
<evidence type="ECO:0000256" key="1">
    <source>
        <dbReference type="SAM" id="MobiDB-lite"/>
    </source>
</evidence>
<dbReference type="InterPro" id="IPR004344">
    <property type="entry name" value="TTL/TTLL_fam"/>
</dbReference>
<protein>
    <recommendedName>
        <fullName evidence="4">Inactive polyglycylase TTLL10</fullName>
    </recommendedName>
</protein>